<dbReference type="InterPro" id="IPR052514">
    <property type="entry name" value="SAM-dependent_MTase"/>
</dbReference>
<dbReference type="InterPro" id="IPR006342">
    <property type="entry name" value="FkbM_mtfrase"/>
</dbReference>
<keyword evidence="2" id="KW-1133">Transmembrane helix</keyword>
<name>B7FXA1_PHATC</name>
<evidence type="ECO:0000256" key="2">
    <source>
        <dbReference type="SAM" id="Phobius"/>
    </source>
</evidence>
<dbReference type="InterPro" id="IPR029063">
    <property type="entry name" value="SAM-dependent_MTases_sf"/>
</dbReference>
<feature type="region of interest" description="Disordered" evidence="1">
    <location>
        <begin position="47"/>
        <end position="71"/>
    </location>
</feature>
<organism evidence="4 5">
    <name type="scientific">Phaeodactylum tricornutum (strain CCAP 1055/1)</name>
    <dbReference type="NCBI Taxonomy" id="556484"/>
    <lineage>
        <taxon>Eukaryota</taxon>
        <taxon>Sar</taxon>
        <taxon>Stramenopiles</taxon>
        <taxon>Ochrophyta</taxon>
        <taxon>Bacillariophyta</taxon>
        <taxon>Bacillariophyceae</taxon>
        <taxon>Bacillariophycidae</taxon>
        <taxon>Naviculales</taxon>
        <taxon>Phaeodactylaceae</taxon>
        <taxon>Phaeodactylum</taxon>
    </lineage>
</organism>
<dbReference type="Proteomes" id="UP000000759">
    <property type="component" value="Chromosome 6"/>
</dbReference>
<gene>
    <name evidence="4" type="ORF">PHATRDRAFT_45321</name>
</gene>
<dbReference type="PANTHER" id="PTHR34203">
    <property type="entry name" value="METHYLTRANSFERASE, FKBM FAMILY PROTEIN"/>
    <property type="match status" value="1"/>
</dbReference>
<dbReference type="SUPFAM" id="SSF53335">
    <property type="entry name" value="S-adenosyl-L-methionine-dependent methyltransferases"/>
    <property type="match status" value="1"/>
</dbReference>
<evidence type="ECO:0000259" key="3">
    <source>
        <dbReference type="Pfam" id="PF05050"/>
    </source>
</evidence>
<dbReference type="NCBIfam" id="TIGR01444">
    <property type="entry name" value="fkbM_fam"/>
    <property type="match status" value="1"/>
</dbReference>
<proteinExistence type="predicted"/>
<dbReference type="PANTHER" id="PTHR34203:SF15">
    <property type="entry name" value="SLL1173 PROTEIN"/>
    <property type="match status" value="1"/>
</dbReference>
<dbReference type="Pfam" id="PF05050">
    <property type="entry name" value="Methyltransf_21"/>
    <property type="match status" value="1"/>
</dbReference>
<dbReference type="RefSeq" id="XP_002179518.1">
    <property type="nucleotide sequence ID" value="XM_002179482.1"/>
</dbReference>
<dbReference type="HOGENOM" id="CLU_626250_0_0_1"/>
<dbReference type="InParanoid" id="B7FXA1"/>
<feature type="domain" description="Methyltransferase FkbM" evidence="3">
    <location>
        <begin position="219"/>
        <end position="372"/>
    </location>
</feature>
<evidence type="ECO:0000313" key="5">
    <source>
        <dbReference type="Proteomes" id="UP000000759"/>
    </source>
</evidence>
<dbReference type="eggNOG" id="ENOG502SAVM">
    <property type="taxonomic scope" value="Eukaryota"/>
</dbReference>
<reference evidence="5" key="2">
    <citation type="submission" date="2008-08" db="EMBL/GenBank/DDBJ databases">
        <authorList>
            <consortium name="Diatom Consortium"/>
            <person name="Grigoriev I."/>
            <person name="Grimwood J."/>
            <person name="Kuo A."/>
            <person name="Otillar R.P."/>
            <person name="Salamov A."/>
            <person name="Detter J.C."/>
            <person name="Lindquist E."/>
            <person name="Shapiro H."/>
            <person name="Lucas S."/>
            <person name="Glavina del Rio T."/>
            <person name="Pitluck S."/>
            <person name="Rokhsar D."/>
            <person name="Bowler C."/>
        </authorList>
    </citation>
    <scope>GENOME REANNOTATION</scope>
    <source>
        <strain evidence="5">CCAP 1055/1</strain>
    </source>
</reference>
<dbReference type="KEGG" id="pti:PHATRDRAFT_45321"/>
<reference evidence="4 5" key="1">
    <citation type="journal article" date="2008" name="Nature">
        <title>The Phaeodactylum genome reveals the evolutionary history of diatom genomes.</title>
        <authorList>
            <person name="Bowler C."/>
            <person name="Allen A.E."/>
            <person name="Badger J.H."/>
            <person name="Grimwood J."/>
            <person name="Jabbari K."/>
            <person name="Kuo A."/>
            <person name="Maheswari U."/>
            <person name="Martens C."/>
            <person name="Maumus F."/>
            <person name="Otillar R.P."/>
            <person name="Rayko E."/>
            <person name="Salamov A."/>
            <person name="Vandepoele K."/>
            <person name="Beszteri B."/>
            <person name="Gruber A."/>
            <person name="Heijde M."/>
            <person name="Katinka M."/>
            <person name="Mock T."/>
            <person name="Valentin K."/>
            <person name="Verret F."/>
            <person name="Berges J.A."/>
            <person name="Brownlee C."/>
            <person name="Cadoret J.P."/>
            <person name="Chiovitti A."/>
            <person name="Choi C.J."/>
            <person name="Coesel S."/>
            <person name="De Martino A."/>
            <person name="Detter J.C."/>
            <person name="Durkin C."/>
            <person name="Falciatore A."/>
            <person name="Fournet J."/>
            <person name="Haruta M."/>
            <person name="Huysman M.J."/>
            <person name="Jenkins B.D."/>
            <person name="Jiroutova K."/>
            <person name="Jorgensen R.E."/>
            <person name="Joubert Y."/>
            <person name="Kaplan A."/>
            <person name="Kroger N."/>
            <person name="Kroth P.G."/>
            <person name="La Roche J."/>
            <person name="Lindquist E."/>
            <person name="Lommer M."/>
            <person name="Martin-Jezequel V."/>
            <person name="Lopez P.J."/>
            <person name="Lucas S."/>
            <person name="Mangogna M."/>
            <person name="McGinnis K."/>
            <person name="Medlin L.K."/>
            <person name="Montsant A."/>
            <person name="Oudot-Le Secq M.P."/>
            <person name="Napoli C."/>
            <person name="Obornik M."/>
            <person name="Parker M.S."/>
            <person name="Petit J.L."/>
            <person name="Porcel B.M."/>
            <person name="Poulsen N."/>
            <person name="Robison M."/>
            <person name="Rychlewski L."/>
            <person name="Rynearson T.A."/>
            <person name="Schmutz J."/>
            <person name="Shapiro H."/>
            <person name="Siaut M."/>
            <person name="Stanley M."/>
            <person name="Sussman M.R."/>
            <person name="Taylor A.R."/>
            <person name="Vardi A."/>
            <person name="von Dassow P."/>
            <person name="Vyverman W."/>
            <person name="Willis A."/>
            <person name="Wyrwicz L.S."/>
            <person name="Rokhsar D.S."/>
            <person name="Weissenbach J."/>
            <person name="Armbrust E.V."/>
            <person name="Green B.R."/>
            <person name="Van de Peer Y."/>
            <person name="Grigoriev I.V."/>
        </authorList>
    </citation>
    <scope>NUCLEOTIDE SEQUENCE [LARGE SCALE GENOMIC DNA]</scope>
    <source>
        <strain evidence="4 5">CCAP 1055/1</strain>
    </source>
</reference>
<accession>B7FXA1</accession>
<dbReference type="AlphaFoldDB" id="B7FXA1"/>
<dbReference type="GeneID" id="7199964"/>
<sequence length="438" mass="49194">MRPAFPKKTSPWFWLLLKLSVVLSLTCIVLFASSPNAMKIIVYDDPSHTRSSSTTLPTPDSDESDSPHPGHFSTLLANVNNSLLHSVQQQCTDSQRQTIRSQLPPQACEEDKGKYGGRRCSFSLATRCSDAIWFAEFWKEAAQRGVNRPTAIYVGCNKGMDAVNTLRMISENPEFDKSVWQKEILSNVLSRNQTIVPGACNQENAPQFDISTLQGTARTASDSTASVFCIEAMPQTANQLNRSSHQLGWQNSFVVTNAAISSTDGVALFPSGQAGQKIGVEHMGLGDCLRQSTKHLCAEVQQYTLDTYFDKFLRKDSWIDFLSIDVEGYDWDVLMSASKALERVKYLEFEFHRVGSWQQHSLKSAIDHLDTKGFVCYWAGAHGHIWRITNCWMEYYNRKVWSNVACVDPWSAPALATRMELMFQETLAAGDQIKYVPK</sequence>
<protein>
    <recommendedName>
        <fullName evidence="3">Methyltransferase FkbM domain-containing protein</fullName>
    </recommendedName>
</protein>
<dbReference type="EMBL" id="CM000609">
    <property type="protein sequence ID" value="EEC49341.1"/>
    <property type="molecule type" value="Genomic_DNA"/>
</dbReference>
<evidence type="ECO:0000256" key="1">
    <source>
        <dbReference type="SAM" id="MobiDB-lite"/>
    </source>
</evidence>
<feature type="transmembrane region" description="Helical" evidence="2">
    <location>
        <begin position="12"/>
        <end position="32"/>
    </location>
</feature>
<dbReference type="OrthoDB" id="45813at2759"/>
<evidence type="ECO:0000313" key="4">
    <source>
        <dbReference type="EMBL" id="EEC49341.1"/>
    </source>
</evidence>
<dbReference type="PaxDb" id="2850-Phatr45321"/>
<dbReference type="Gene3D" id="3.40.50.150">
    <property type="entry name" value="Vaccinia Virus protein VP39"/>
    <property type="match status" value="1"/>
</dbReference>
<keyword evidence="2" id="KW-0472">Membrane</keyword>
<keyword evidence="2" id="KW-0812">Transmembrane</keyword>
<feature type="compositionally biased region" description="Low complexity" evidence="1">
    <location>
        <begin position="49"/>
        <end position="59"/>
    </location>
</feature>
<keyword evidence="5" id="KW-1185">Reference proteome</keyword>